<dbReference type="RefSeq" id="XP_004998492.1">
    <property type="nucleotide sequence ID" value="XM_004998435.1"/>
</dbReference>
<dbReference type="AlphaFoldDB" id="F2TY58"/>
<comment type="similarity">
    <text evidence="1">Belongs to the actin family.</text>
</comment>
<sequence>MSSDVVRKLLERKDATISRTRVTTTRVTSSPGHTTTTIAASSTVTLSDRPVLVLHFGSRYTRAGFAGEDVPRLMLKTCVTEEADGSEKWLFDVTNSIERKALLYKFFQKLYNKQLLVKSPEHRVLLCKDYTSQDPFFEDAVHVLQDNYSVPEVMVSYSHELALYALGTDSALFVDCGDRTTHCIAVSKTYPIVKTLAFADKGASTVRRRLREMIEDGDALSEDDVEDIQVRACFACHPPEGVTSSDAPYDIGTRVLTVPGSARVCAADTLFTRDDDGASVQELVAHALNNAPIDDRKDLAQRIVLLGGTSHMRGFGYRLLQELQHEAQGEGEEGTTYGYLECPFPSNVIVWIGAAIASALPNFHHQHTD</sequence>
<dbReference type="PANTHER" id="PTHR11937">
    <property type="entry name" value="ACTIN"/>
    <property type="match status" value="1"/>
</dbReference>
<dbReference type="InterPro" id="IPR004000">
    <property type="entry name" value="Actin"/>
</dbReference>
<protein>
    <recommendedName>
        <fullName evidence="4">Actin</fullName>
    </recommendedName>
</protein>
<dbReference type="Proteomes" id="UP000007799">
    <property type="component" value="Unassembled WGS sequence"/>
</dbReference>
<dbReference type="STRING" id="946362.F2TY58"/>
<dbReference type="EMBL" id="GL832956">
    <property type="protein sequence ID" value="EGD76317.1"/>
    <property type="molecule type" value="Genomic_DNA"/>
</dbReference>
<dbReference type="OMA" id="WERDNDN"/>
<evidence type="ECO:0008006" key="4">
    <source>
        <dbReference type="Google" id="ProtNLM"/>
    </source>
</evidence>
<dbReference type="eggNOG" id="KOG0676">
    <property type="taxonomic scope" value="Eukaryota"/>
</dbReference>
<evidence type="ECO:0000313" key="2">
    <source>
        <dbReference type="EMBL" id="EGD76317.1"/>
    </source>
</evidence>
<dbReference type="OrthoDB" id="337660at2759"/>
<dbReference type="GeneID" id="16079085"/>
<dbReference type="SUPFAM" id="SSF53067">
    <property type="entry name" value="Actin-like ATPase domain"/>
    <property type="match status" value="2"/>
</dbReference>
<evidence type="ECO:0000313" key="3">
    <source>
        <dbReference type="Proteomes" id="UP000007799"/>
    </source>
</evidence>
<keyword evidence="3" id="KW-1185">Reference proteome</keyword>
<dbReference type="Gene3D" id="3.90.640.10">
    <property type="entry name" value="Actin, Chain A, domain 4"/>
    <property type="match status" value="1"/>
</dbReference>
<reference evidence="2" key="1">
    <citation type="submission" date="2009-08" db="EMBL/GenBank/DDBJ databases">
        <title>Annotation of Salpingoeca rosetta.</title>
        <authorList>
            <consortium name="The Broad Institute Genome Sequencing Platform"/>
            <person name="Russ C."/>
            <person name="Cuomo C."/>
            <person name="Burger G."/>
            <person name="Gray M.W."/>
            <person name="Holland P.W.H."/>
            <person name="King N."/>
            <person name="Lang F.B.F."/>
            <person name="Roger A.J."/>
            <person name="Ruiz-Trillo I."/>
            <person name="Young S.K."/>
            <person name="Zeng Q."/>
            <person name="Gargeya S."/>
            <person name="Alvarado L."/>
            <person name="Berlin A."/>
            <person name="Chapman S.B."/>
            <person name="Chen Z."/>
            <person name="Freedman E."/>
            <person name="Gellesch M."/>
            <person name="Goldberg J."/>
            <person name="Griggs A."/>
            <person name="Gujja S."/>
            <person name="Heilman E."/>
            <person name="Heiman D."/>
            <person name="Howarth C."/>
            <person name="Mehta T."/>
            <person name="Neiman D."/>
            <person name="Pearson M."/>
            <person name="Roberts A."/>
            <person name="Saif S."/>
            <person name="Shea T."/>
            <person name="Shenoy N."/>
            <person name="Sisk P."/>
            <person name="Stolte C."/>
            <person name="Sykes S."/>
            <person name="White J."/>
            <person name="Yandava C."/>
            <person name="Haas B."/>
            <person name="Nusbaum C."/>
            <person name="Birren B."/>
        </authorList>
    </citation>
    <scope>NUCLEOTIDE SEQUENCE [LARGE SCALE GENOMIC DNA]</scope>
    <source>
        <strain evidence="2">ATCC 50818</strain>
    </source>
</reference>
<dbReference type="FunCoup" id="F2TY58">
    <property type="interactions" value="1146"/>
</dbReference>
<dbReference type="KEGG" id="sre:PTSG_01019"/>
<proteinExistence type="inferred from homology"/>
<dbReference type="Pfam" id="PF00022">
    <property type="entry name" value="Actin"/>
    <property type="match status" value="2"/>
</dbReference>
<gene>
    <name evidence="2" type="ORF">PTSG_01019</name>
</gene>
<dbReference type="InterPro" id="IPR043129">
    <property type="entry name" value="ATPase_NBD"/>
</dbReference>
<dbReference type="Gene3D" id="3.30.420.40">
    <property type="match status" value="2"/>
</dbReference>
<evidence type="ECO:0000256" key="1">
    <source>
        <dbReference type="RuleBase" id="RU000487"/>
    </source>
</evidence>
<dbReference type="SMART" id="SM00268">
    <property type="entry name" value="ACTIN"/>
    <property type="match status" value="1"/>
</dbReference>
<organism evidence="3">
    <name type="scientific">Salpingoeca rosetta (strain ATCC 50818 / BSB-021)</name>
    <dbReference type="NCBI Taxonomy" id="946362"/>
    <lineage>
        <taxon>Eukaryota</taxon>
        <taxon>Choanoflagellata</taxon>
        <taxon>Craspedida</taxon>
        <taxon>Salpingoecidae</taxon>
        <taxon>Salpingoeca</taxon>
    </lineage>
</organism>
<accession>F2TY58</accession>
<dbReference type="InParanoid" id="F2TY58"/>
<name>F2TY58_SALR5</name>